<comment type="caution">
    <text evidence="1">The sequence shown here is derived from an EMBL/GenBank/DDBJ whole genome shotgun (WGS) entry which is preliminary data.</text>
</comment>
<reference evidence="1 2" key="1">
    <citation type="submission" date="2020-08" db="EMBL/GenBank/DDBJ databases">
        <title>Genomic Encyclopedia of Type Strains, Phase IV (KMG-IV): sequencing the most valuable type-strain genomes for metagenomic binning, comparative biology and taxonomic classification.</title>
        <authorList>
            <person name="Goeker M."/>
        </authorList>
    </citation>
    <scope>NUCLEOTIDE SEQUENCE [LARGE SCALE GENOMIC DNA]</scope>
    <source>
        <strain evidence="1 2">DSM 26736</strain>
    </source>
</reference>
<dbReference type="EMBL" id="JACIJF010000035">
    <property type="protein sequence ID" value="MBB5713002.1"/>
    <property type="molecule type" value="Genomic_DNA"/>
</dbReference>
<keyword evidence="2" id="KW-1185">Reference proteome</keyword>
<dbReference type="Proteomes" id="UP000527143">
    <property type="component" value="Unassembled WGS sequence"/>
</dbReference>
<evidence type="ECO:0000313" key="2">
    <source>
        <dbReference type="Proteomes" id="UP000527143"/>
    </source>
</evidence>
<proteinExistence type="predicted"/>
<organism evidence="1 2">
    <name type="scientific">Sphingomonas xinjiangensis</name>
    <dbReference type="NCBI Taxonomy" id="643568"/>
    <lineage>
        <taxon>Bacteria</taxon>
        <taxon>Pseudomonadati</taxon>
        <taxon>Pseudomonadota</taxon>
        <taxon>Alphaproteobacteria</taxon>
        <taxon>Sphingomonadales</taxon>
        <taxon>Sphingomonadaceae</taxon>
        <taxon>Sphingomonas</taxon>
    </lineage>
</organism>
<sequence>MGNVGAILPALMAATTGSADQRSTASMPSPVAVDRQENGYTWRYYFHEFPSSNFQFRPLSQAEWYFVWSALDYSRRAALTVRYECKLAENGDYALLAPACRADCPTEQQWRHCREVGQRYFDLAIKRKPSMPADHNLERANRRYVAFEIAIDPALSRGDDNAKERGVGTHSRETDHHFLRIIS</sequence>
<evidence type="ECO:0000313" key="1">
    <source>
        <dbReference type="EMBL" id="MBB5713002.1"/>
    </source>
</evidence>
<name>A0A840YTM5_9SPHN</name>
<dbReference type="AlphaFoldDB" id="A0A840YTM5"/>
<accession>A0A840YTM5</accession>
<protein>
    <submittedName>
        <fullName evidence="1">Uncharacterized protein</fullName>
    </submittedName>
</protein>
<gene>
    <name evidence="1" type="ORF">FHT02_004264</name>
</gene>